<sequence>MCTLSNFTAARRTWSSTPFSSISVVSAAVAAAITQPFFALPSPCLAPYICQGTQNWCTRETLLQYKYTQQHTHVQIVFIRIHT</sequence>
<evidence type="ECO:0008006" key="3">
    <source>
        <dbReference type="Google" id="ProtNLM"/>
    </source>
</evidence>
<comment type="caution">
    <text evidence="1">The sequence shown here is derived from an EMBL/GenBank/DDBJ whole genome shotgun (WGS) entry which is preliminary data.</text>
</comment>
<dbReference type="Proteomes" id="UP001627154">
    <property type="component" value="Unassembled WGS sequence"/>
</dbReference>
<reference evidence="1 2" key="1">
    <citation type="journal article" date="2024" name="bioRxiv">
        <title>A reference genome for Trichogramma kaykai: A tiny desert-dwelling parasitoid wasp with competing sex-ratio distorters.</title>
        <authorList>
            <person name="Culotta J."/>
            <person name="Lindsey A.R."/>
        </authorList>
    </citation>
    <scope>NUCLEOTIDE SEQUENCE [LARGE SCALE GENOMIC DNA]</scope>
    <source>
        <strain evidence="1 2">KSX58</strain>
    </source>
</reference>
<evidence type="ECO:0000313" key="2">
    <source>
        <dbReference type="Proteomes" id="UP001627154"/>
    </source>
</evidence>
<organism evidence="1 2">
    <name type="scientific">Trichogramma kaykai</name>
    <dbReference type="NCBI Taxonomy" id="54128"/>
    <lineage>
        <taxon>Eukaryota</taxon>
        <taxon>Metazoa</taxon>
        <taxon>Ecdysozoa</taxon>
        <taxon>Arthropoda</taxon>
        <taxon>Hexapoda</taxon>
        <taxon>Insecta</taxon>
        <taxon>Pterygota</taxon>
        <taxon>Neoptera</taxon>
        <taxon>Endopterygota</taxon>
        <taxon>Hymenoptera</taxon>
        <taxon>Apocrita</taxon>
        <taxon>Proctotrupomorpha</taxon>
        <taxon>Chalcidoidea</taxon>
        <taxon>Trichogrammatidae</taxon>
        <taxon>Trichogramma</taxon>
    </lineage>
</organism>
<dbReference type="AlphaFoldDB" id="A0ABD2XDV9"/>
<name>A0ABD2XDV9_9HYME</name>
<protein>
    <recommendedName>
        <fullName evidence="3">Secreted protein</fullName>
    </recommendedName>
</protein>
<dbReference type="EMBL" id="JBJJXI010000032">
    <property type="protein sequence ID" value="KAL3403159.1"/>
    <property type="molecule type" value="Genomic_DNA"/>
</dbReference>
<proteinExistence type="predicted"/>
<accession>A0ABD2XDV9</accession>
<evidence type="ECO:0000313" key="1">
    <source>
        <dbReference type="EMBL" id="KAL3403159.1"/>
    </source>
</evidence>
<gene>
    <name evidence="1" type="ORF">TKK_004276</name>
</gene>
<keyword evidence="2" id="KW-1185">Reference proteome</keyword>